<sequence length="289" mass="30571">MISETQPGSTPEPTPDATPDSTADSAADSAAHSAAGSPMEAEFDTVAAWTEGAVRALGPDHAVPAACRGSGSPADLAWLAQGLDLRGDQRFLDAGAGLGGPAAWLADDRRGSWDGRPVLTEPMVHAAASARRLFGFPTAAAVSEALPLPTDGVDAAWSLGVLCVTPSRTDMLAELRRVLVTGGHLGLLVLVHAGTPLPEQPEGNDFPTHAELHDQLAGAGFRVDDEIDAARLPGAPPSWTERADRVEEHLRRHHGDHPAWRQAREQEQVMGRLLRERYVVTTLLRTTAV</sequence>
<evidence type="ECO:0000256" key="1">
    <source>
        <dbReference type="SAM" id="MobiDB-lite"/>
    </source>
</evidence>
<evidence type="ECO:0000313" key="4">
    <source>
        <dbReference type="Proteomes" id="UP001500457"/>
    </source>
</evidence>
<evidence type="ECO:0000313" key="3">
    <source>
        <dbReference type="EMBL" id="GAA4862699.1"/>
    </source>
</evidence>
<name>A0ABP9DXK8_9PSEU</name>
<gene>
    <name evidence="3" type="ORF">GCM10023203_07960</name>
</gene>
<organism evidence="3 4">
    <name type="scientific">Actinomycetospora straminea</name>
    <dbReference type="NCBI Taxonomy" id="663607"/>
    <lineage>
        <taxon>Bacteria</taxon>
        <taxon>Bacillati</taxon>
        <taxon>Actinomycetota</taxon>
        <taxon>Actinomycetes</taxon>
        <taxon>Pseudonocardiales</taxon>
        <taxon>Pseudonocardiaceae</taxon>
        <taxon>Actinomycetospora</taxon>
    </lineage>
</organism>
<protein>
    <submittedName>
        <fullName evidence="3">Class I SAM-dependent methyltransferase</fullName>
    </submittedName>
</protein>
<dbReference type="InterPro" id="IPR013216">
    <property type="entry name" value="Methyltransf_11"/>
</dbReference>
<keyword evidence="3" id="KW-0808">Transferase</keyword>
<keyword evidence="3" id="KW-0489">Methyltransferase</keyword>
<dbReference type="GO" id="GO:0032259">
    <property type="term" value="P:methylation"/>
    <property type="evidence" value="ECO:0007669"/>
    <property type="project" value="UniProtKB-KW"/>
</dbReference>
<dbReference type="SUPFAM" id="SSF53335">
    <property type="entry name" value="S-adenosyl-L-methionine-dependent methyltransferases"/>
    <property type="match status" value="1"/>
</dbReference>
<reference evidence="4" key="1">
    <citation type="journal article" date="2019" name="Int. J. Syst. Evol. Microbiol.">
        <title>The Global Catalogue of Microorganisms (GCM) 10K type strain sequencing project: providing services to taxonomists for standard genome sequencing and annotation.</title>
        <authorList>
            <consortium name="The Broad Institute Genomics Platform"/>
            <consortium name="The Broad Institute Genome Sequencing Center for Infectious Disease"/>
            <person name="Wu L."/>
            <person name="Ma J."/>
        </authorList>
    </citation>
    <scope>NUCLEOTIDE SEQUENCE [LARGE SCALE GENOMIC DNA]</scope>
    <source>
        <strain evidence="4">JCM 17983</strain>
    </source>
</reference>
<dbReference type="Pfam" id="PF08241">
    <property type="entry name" value="Methyltransf_11"/>
    <property type="match status" value="1"/>
</dbReference>
<dbReference type="InterPro" id="IPR029063">
    <property type="entry name" value="SAM-dependent_MTases_sf"/>
</dbReference>
<evidence type="ECO:0000259" key="2">
    <source>
        <dbReference type="Pfam" id="PF08241"/>
    </source>
</evidence>
<feature type="compositionally biased region" description="Low complexity" evidence="1">
    <location>
        <begin position="17"/>
        <end position="35"/>
    </location>
</feature>
<dbReference type="Gene3D" id="3.40.50.150">
    <property type="entry name" value="Vaccinia Virus protein VP39"/>
    <property type="match status" value="1"/>
</dbReference>
<proteinExistence type="predicted"/>
<feature type="domain" description="Methyltransferase type 11" evidence="2">
    <location>
        <begin position="92"/>
        <end position="185"/>
    </location>
</feature>
<dbReference type="EMBL" id="BAABHQ010000001">
    <property type="protein sequence ID" value="GAA4862699.1"/>
    <property type="molecule type" value="Genomic_DNA"/>
</dbReference>
<keyword evidence="4" id="KW-1185">Reference proteome</keyword>
<comment type="caution">
    <text evidence="3">The sequence shown here is derived from an EMBL/GenBank/DDBJ whole genome shotgun (WGS) entry which is preliminary data.</text>
</comment>
<accession>A0ABP9DXK8</accession>
<dbReference type="GO" id="GO:0008168">
    <property type="term" value="F:methyltransferase activity"/>
    <property type="evidence" value="ECO:0007669"/>
    <property type="project" value="UniProtKB-KW"/>
</dbReference>
<feature type="region of interest" description="Disordered" evidence="1">
    <location>
        <begin position="1"/>
        <end position="39"/>
    </location>
</feature>
<dbReference type="Proteomes" id="UP001500457">
    <property type="component" value="Unassembled WGS sequence"/>
</dbReference>